<dbReference type="EMBL" id="CP089983">
    <property type="protein sequence ID" value="WXB04812.1"/>
    <property type="molecule type" value="Genomic_DNA"/>
</dbReference>
<evidence type="ECO:0000313" key="2">
    <source>
        <dbReference type="EMBL" id="WXB04812.1"/>
    </source>
</evidence>
<accession>A0ABZ2L7W9</accession>
<feature type="compositionally biased region" description="Basic and acidic residues" evidence="1">
    <location>
        <begin position="39"/>
        <end position="57"/>
    </location>
</feature>
<protein>
    <submittedName>
        <fullName evidence="2">Uncharacterized protein</fullName>
    </submittedName>
</protein>
<dbReference type="Proteomes" id="UP001374803">
    <property type="component" value="Chromosome"/>
</dbReference>
<organism evidence="2 3">
    <name type="scientific">Pendulispora rubella</name>
    <dbReference type="NCBI Taxonomy" id="2741070"/>
    <lineage>
        <taxon>Bacteria</taxon>
        <taxon>Pseudomonadati</taxon>
        <taxon>Myxococcota</taxon>
        <taxon>Myxococcia</taxon>
        <taxon>Myxococcales</taxon>
        <taxon>Sorangiineae</taxon>
        <taxon>Pendulisporaceae</taxon>
        <taxon>Pendulispora</taxon>
    </lineage>
</organism>
<keyword evidence="3" id="KW-1185">Reference proteome</keyword>
<dbReference type="RefSeq" id="WP_394834456.1">
    <property type="nucleotide sequence ID" value="NZ_CP089929.1"/>
</dbReference>
<reference evidence="2" key="1">
    <citation type="submission" date="2021-12" db="EMBL/GenBank/DDBJ databases">
        <title>Discovery of the Pendulisporaceae a myxobacterial family with distinct sporulation behavior and unique specialized metabolism.</title>
        <authorList>
            <person name="Garcia R."/>
            <person name="Popoff A."/>
            <person name="Bader C.D."/>
            <person name="Loehr J."/>
            <person name="Walesch S."/>
            <person name="Walt C."/>
            <person name="Boldt J."/>
            <person name="Bunk B."/>
            <person name="Haeckl F.J.F.P.J."/>
            <person name="Gunesch A.P."/>
            <person name="Birkelbach J."/>
            <person name="Nuebel U."/>
            <person name="Pietschmann T."/>
            <person name="Bach T."/>
            <person name="Mueller R."/>
        </authorList>
    </citation>
    <scope>NUCLEOTIDE SEQUENCE</scope>
    <source>
        <strain evidence="2">MSr11367</strain>
    </source>
</reference>
<evidence type="ECO:0000313" key="3">
    <source>
        <dbReference type="Proteomes" id="UP001374803"/>
    </source>
</evidence>
<evidence type="ECO:0000256" key="1">
    <source>
        <dbReference type="SAM" id="MobiDB-lite"/>
    </source>
</evidence>
<feature type="compositionally biased region" description="Basic and acidic residues" evidence="1">
    <location>
        <begin position="1"/>
        <end position="22"/>
    </location>
</feature>
<proteinExistence type="predicted"/>
<feature type="region of interest" description="Disordered" evidence="1">
    <location>
        <begin position="1"/>
        <end position="57"/>
    </location>
</feature>
<gene>
    <name evidence="2" type="ORF">LVJ94_48960</name>
</gene>
<sequence length="57" mass="6237">MRITEPRAELPAKPEPMDRDGLDLVTGKDACVAGVTEAKPSREEELDQEGSRRAQEG</sequence>
<name>A0ABZ2L7W9_9BACT</name>